<organism evidence="2 3">
    <name type="scientific">Moniliophthora roreri</name>
    <name type="common">Frosty pod rot fungus</name>
    <name type="synonym">Monilia roreri</name>
    <dbReference type="NCBI Taxonomy" id="221103"/>
    <lineage>
        <taxon>Eukaryota</taxon>
        <taxon>Fungi</taxon>
        <taxon>Dikarya</taxon>
        <taxon>Basidiomycota</taxon>
        <taxon>Agaricomycotina</taxon>
        <taxon>Agaricomycetes</taxon>
        <taxon>Agaricomycetidae</taxon>
        <taxon>Agaricales</taxon>
        <taxon>Marasmiineae</taxon>
        <taxon>Marasmiaceae</taxon>
        <taxon>Moniliophthora</taxon>
    </lineage>
</organism>
<evidence type="ECO:0000313" key="3">
    <source>
        <dbReference type="Proteomes" id="UP000054988"/>
    </source>
</evidence>
<sequence>MFPNATLSHTHIYSRRVPLAELTRDLNSLLYRISLPLTLTSPTELTPTLILAILESILEQRLPLDHEIRRCRTEDAKVICMKMVLGVLQTDVLVQLGADPGGYLTTLSVVDPGRLANGDLGEVERVASALCWVGERFSLVTQRSSSASTRKSRSITSSSQSPPHRRAVTESDTSVQNLSMRSDLGLPHLSSFDSPGSSSTISASNKPRCIHEVSSPSEEYETGQFRHRHPDPHYSSRDTSAESILAPVSLPPVRESGYIEEVDEDEEIRSFERSQDSIMIPFLTTHDSEGRFSVPEGASHVRTVELLKERAQLLYRIAKLQQQNYQFG</sequence>
<feature type="region of interest" description="Disordered" evidence="1">
    <location>
        <begin position="143"/>
        <end position="239"/>
    </location>
</feature>
<dbReference type="EMBL" id="LATX01001818">
    <property type="protein sequence ID" value="KTB37788.1"/>
    <property type="molecule type" value="Genomic_DNA"/>
</dbReference>
<feature type="compositionally biased region" description="Polar residues" evidence="1">
    <location>
        <begin position="191"/>
        <end position="205"/>
    </location>
</feature>
<comment type="caution">
    <text evidence="2">The sequence shown here is derived from an EMBL/GenBank/DDBJ whole genome shotgun (WGS) entry which is preliminary data.</text>
</comment>
<evidence type="ECO:0000313" key="2">
    <source>
        <dbReference type="EMBL" id="KTB37788.1"/>
    </source>
</evidence>
<protein>
    <submittedName>
        <fullName evidence="2">Uncharacterized protein</fullName>
    </submittedName>
</protein>
<feature type="compositionally biased region" description="Low complexity" evidence="1">
    <location>
        <begin position="143"/>
        <end position="161"/>
    </location>
</feature>
<feature type="compositionally biased region" description="Polar residues" evidence="1">
    <location>
        <begin position="170"/>
        <end position="180"/>
    </location>
</feature>
<dbReference type="AlphaFoldDB" id="A0A0W0FN69"/>
<reference evidence="2 3" key="1">
    <citation type="submission" date="2015-12" db="EMBL/GenBank/DDBJ databases">
        <title>Draft genome sequence of Moniliophthora roreri, the causal agent of frosty pod rot of cacao.</title>
        <authorList>
            <person name="Aime M.C."/>
            <person name="Diaz-Valderrama J.R."/>
            <person name="Kijpornyongpan T."/>
            <person name="Phillips-Mora W."/>
        </authorList>
    </citation>
    <scope>NUCLEOTIDE SEQUENCE [LARGE SCALE GENOMIC DNA]</scope>
    <source>
        <strain evidence="2 3">MCA 2952</strain>
    </source>
</reference>
<evidence type="ECO:0000256" key="1">
    <source>
        <dbReference type="SAM" id="MobiDB-lite"/>
    </source>
</evidence>
<proteinExistence type="predicted"/>
<gene>
    <name evidence="2" type="ORF">WG66_9628</name>
</gene>
<accession>A0A0W0FN69</accession>
<name>A0A0W0FN69_MONRR</name>
<dbReference type="Proteomes" id="UP000054988">
    <property type="component" value="Unassembled WGS sequence"/>
</dbReference>